<feature type="region of interest" description="Disordered" evidence="1">
    <location>
        <begin position="98"/>
        <end position="139"/>
    </location>
</feature>
<evidence type="ECO:0000256" key="1">
    <source>
        <dbReference type="SAM" id="MobiDB-lite"/>
    </source>
</evidence>
<name>X1VME7_9ZZZZ</name>
<protein>
    <submittedName>
        <fullName evidence="2">Uncharacterized protein</fullName>
    </submittedName>
</protein>
<reference evidence="2" key="1">
    <citation type="journal article" date="2014" name="Front. Microbiol.">
        <title>High frequency of phylogenetically diverse reductive dehalogenase-homologous genes in deep subseafloor sedimentary metagenomes.</title>
        <authorList>
            <person name="Kawai M."/>
            <person name="Futagami T."/>
            <person name="Toyoda A."/>
            <person name="Takaki Y."/>
            <person name="Nishi S."/>
            <person name="Hori S."/>
            <person name="Arai W."/>
            <person name="Tsubouchi T."/>
            <person name="Morono Y."/>
            <person name="Uchiyama I."/>
            <person name="Ito T."/>
            <person name="Fujiyama A."/>
            <person name="Inagaki F."/>
            <person name="Takami H."/>
        </authorList>
    </citation>
    <scope>NUCLEOTIDE SEQUENCE</scope>
    <source>
        <strain evidence="2">Expedition CK06-06</strain>
    </source>
</reference>
<accession>X1VME7</accession>
<evidence type="ECO:0000313" key="2">
    <source>
        <dbReference type="EMBL" id="GAJ09685.1"/>
    </source>
</evidence>
<dbReference type="AlphaFoldDB" id="X1VME7"/>
<sequence>IQAWNILLEQGGLGEYGAWARRVNCLGALGYTAEEIPGMMKGTPVESWTPQQVTDNALTPGMQGAILRGETTQAEQLGNCAYALNNFGYTFLGPEDLQGGRQIPYPDTEPPVVISADDPTQAPDPTGPRSRQPSGRQVDWPGLAAGMLKVWNILQGWKAQKQQQGWDININWPGMPGAGRVPAGPGQYPQGGNDMAYVNTSLFMPGGEGGGSWQDLIGGIGRAAVGIWGPNQARPGGAPMQYTGNGGGFDFPGLDIVA</sequence>
<dbReference type="EMBL" id="BARW01026823">
    <property type="protein sequence ID" value="GAJ09685.1"/>
    <property type="molecule type" value="Genomic_DNA"/>
</dbReference>
<feature type="non-terminal residue" evidence="2">
    <location>
        <position position="258"/>
    </location>
</feature>
<proteinExistence type="predicted"/>
<comment type="caution">
    <text evidence="2">The sequence shown here is derived from an EMBL/GenBank/DDBJ whole genome shotgun (WGS) entry which is preliminary data.</text>
</comment>
<feature type="non-terminal residue" evidence="2">
    <location>
        <position position="1"/>
    </location>
</feature>
<organism evidence="2">
    <name type="scientific">marine sediment metagenome</name>
    <dbReference type="NCBI Taxonomy" id="412755"/>
    <lineage>
        <taxon>unclassified sequences</taxon>
        <taxon>metagenomes</taxon>
        <taxon>ecological metagenomes</taxon>
    </lineage>
</organism>
<gene>
    <name evidence="2" type="ORF">S12H4_43666</name>
</gene>